<feature type="transmembrane region" description="Helical" evidence="10">
    <location>
        <begin position="226"/>
        <end position="249"/>
    </location>
</feature>
<organism evidence="11 12">
    <name type="scientific">Tumebacillus amylolyticus</name>
    <dbReference type="NCBI Taxonomy" id="2801339"/>
    <lineage>
        <taxon>Bacteria</taxon>
        <taxon>Bacillati</taxon>
        <taxon>Bacillota</taxon>
        <taxon>Bacilli</taxon>
        <taxon>Bacillales</taxon>
        <taxon>Alicyclobacillaceae</taxon>
        <taxon>Tumebacillus</taxon>
    </lineage>
</organism>
<feature type="transmembrane region" description="Helical" evidence="10">
    <location>
        <begin position="348"/>
        <end position="371"/>
    </location>
</feature>
<feature type="transmembrane region" description="Helical" evidence="10">
    <location>
        <begin position="294"/>
        <end position="327"/>
    </location>
</feature>
<dbReference type="EMBL" id="JAEQNB010000004">
    <property type="protein sequence ID" value="MBL0387607.1"/>
    <property type="molecule type" value="Genomic_DNA"/>
</dbReference>
<keyword evidence="6" id="KW-0630">Potassium</keyword>
<dbReference type="Pfam" id="PF02386">
    <property type="entry name" value="TrkH"/>
    <property type="match status" value="1"/>
</dbReference>
<evidence type="ECO:0000256" key="6">
    <source>
        <dbReference type="ARBA" id="ARBA00022958"/>
    </source>
</evidence>
<name>A0ABS1JBE9_9BACL</name>
<evidence type="ECO:0000313" key="12">
    <source>
        <dbReference type="Proteomes" id="UP000602284"/>
    </source>
</evidence>
<keyword evidence="3" id="KW-1003">Cell membrane</keyword>
<evidence type="ECO:0000256" key="1">
    <source>
        <dbReference type="ARBA" id="ARBA00004651"/>
    </source>
</evidence>
<evidence type="ECO:0000256" key="8">
    <source>
        <dbReference type="ARBA" id="ARBA00023065"/>
    </source>
</evidence>
<evidence type="ECO:0000256" key="3">
    <source>
        <dbReference type="ARBA" id="ARBA00022475"/>
    </source>
</evidence>
<feature type="transmembrane region" description="Helical" evidence="10">
    <location>
        <begin position="407"/>
        <end position="429"/>
    </location>
</feature>
<evidence type="ECO:0000256" key="9">
    <source>
        <dbReference type="ARBA" id="ARBA00023136"/>
    </source>
</evidence>
<dbReference type="InterPro" id="IPR004772">
    <property type="entry name" value="TrkH"/>
</dbReference>
<feature type="transmembrane region" description="Helical" evidence="10">
    <location>
        <begin position="45"/>
        <end position="64"/>
    </location>
</feature>
<keyword evidence="5 10" id="KW-0812">Transmembrane</keyword>
<evidence type="ECO:0000256" key="5">
    <source>
        <dbReference type="ARBA" id="ARBA00022692"/>
    </source>
</evidence>
<dbReference type="InterPro" id="IPR003445">
    <property type="entry name" value="Cat_transpt"/>
</dbReference>
<accession>A0ABS1JBE9</accession>
<evidence type="ECO:0000256" key="7">
    <source>
        <dbReference type="ARBA" id="ARBA00022989"/>
    </source>
</evidence>
<evidence type="ECO:0000313" key="11">
    <source>
        <dbReference type="EMBL" id="MBL0387607.1"/>
    </source>
</evidence>
<keyword evidence="12" id="KW-1185">Reference proteome</keyword>
<keyword evidence="8" id="KW-0406">Ion transport</keyword>
<feature type="transmembrane region" description="Helical" evidence="10">
    <location>
        <begin position="127"/>
        <end position="147"/>
    </location>
</feature>
<feature type="transmembrane region" description="Helical" evidence="10">
    <location>
        <begin position="76"/>
        <end position="99"/>
    </location>
</feature>
<dbReference type="RefSeq" id="WP_201635780.1">
    <property type="nucleotide sequence ID" value="NZ_JAEQNB010000004.1"/>
</dbReference>
<feature type="transmembrane region" description="Helical" evidence="10">
    <location>
        <begin position="192"/>
        <end position="214"/>
    </location>
</feature>
<dbReference type="PANTHER" id="PTHR32024">
    <property type="entry name" value="TRK SYSTEM POTASSIUM UPTAKE PROTEIN TRKG-RELATED"/>
    <property type="match status" value="1"/>
</dbReference>
<keyword evidence="2" id="KW-0813">Transport</keyword>
<evidence type="ECO:0000256" key="4">
    <source>
        <dbReference type="ARBA" id="ARBA00022538"/>
    </source>
</evidence>
<evidence type="ECO:0000256" key="10">
    <source>
        <dbReference type="SAM" id="Phobius"/>
    </source>
</evidence>
<protein>
    <submittedName>
        <fullName evidence="11">TrkH family potassium uptake protein</fullName>
    </submittedName>
</protein>
<keyword evidence="9 10" id="KW-0472">Membrane</keyword>
<sequence length="447" mass="48557">MQKTKKWRFFTPARVLVIGFAGLILVGAILLSLPIASQSGESLRFLDALVEATSAVCVTGLIVVDTGTYFNHFGQIVLISLIQIGGLGFMTLATFITIMTGRKIGLKERLLLQEALNVSTLEGLIRLARNVVLITMGIELVFAGILATRFSFDMPLGRAIYYGVFHSISAFCNAGFDLFGDYKSISDYVGDPTVNVCIGFLIILGGLGFTVLADMPRLFRRERTMLHTKLVLITTAFLLVVGTIGYYLFENDNLGTIGSFSEGTKWLASFFASVTARTAGYASINYETMTQGGLLWSVILMFIGASPGSTGGGIKTVTSFVIMLYIINVISNRENTVVFGRQVARQTIYKSLVISVMAVLLVVFSTMILTITEHVDFLRLLFETTSAFATVGLSTNLTPTLSDPGRVLIIILMYIGRLGPLTIAVALAARQVDKANLKYPEGNLYVG</sequence>
<dbReference type="NCBIfam" id="TIGR00933">
    <property type="entry name" value="2a38"/>
    <property type="match status" value="1"/>
</dbReference>
<keyword evidence="4" id="KW-0633">Potassium transport</keyword>
<evidence type="ECO:0000256" key="2">
    <source>
        <dbReference type="ARBA" id="ARBA00022448"/>
    </source>
</evidence>
<proteinExistence type="predicted"/>
<gene>
    <name evidence="11" type="ORF">JJB07_13285</name>
</gene>
<feature type="transmembrane region" description="Helical" evidence="10">
    <location>
        <begin position="159"/>
        <end position="180"/>
    </location>
</feature>
<comment type="subcellular location">
    <subcellularLocation>
        <location evidence="1">Cell membrane</location>
        <topology evidence="1">Multi-pass membrane protein</topology>
    </subcellularLocation>
</comment>
<comment type="caution">
    <text evidence="11">The sequence shown here is derived from an EMBL/GenBank/DDBJ whole genome shotgun (WGS) entry which is preliminary data.</text>
</comment>
<feature type="transmembrane region" description="Helical" evidence="10">
    <location>
        <begin position="12"/>
        <end position="33"/>
    </location>
</feature>
<keyword evidence="7 10" id="KW-1133">Transmembrane helix</keyword>
<dbReference type="PANTHER" id="PTHR32024:SF1">
    <property type="entry name" value="KTR SYSTEM POTASSIUM UPTAKE PROTEIN B"/>
    <property type="match status" value="1"/>
</dbReference>
<reference evidence="11 12" key="1">
    <citation type="submission" date="2021-01" db="EMBL/GenBank/DDBJ databases">
        <title>Tumebacillus sp. strain ITR2 16S ribosomal RNA gene Genome sequencing and assembly.</title>
        <authorList>
            <person name="Kang M."/>
        </authorList>
    </citation>
    <scope>NUCLEOTIDE SEQUENCE [LARGE SCALE GENOMIC DNA]</scope>
    <source>
        <strain evidence="11 12">ITR2</strain>
    </source>
</reference>
<dbReference type="Proteomes" id="UP000602284">
    <property type="component" value="Unassembled WGS sequence"/>
</dbReference>